<keyword evidence="4 7" id="KW-0808">Transferase</keyword>
<dbReference type="InterPro" id="IPR029043">
    <property type="entry name" value="GcvT/YgfZ_C"/>
</dbReference>
<gene>
    <name evidence="7" type="primary">gcvT</name>
    <name evidence="11" type="ORF">TPSD3_00150</name>
</gene>
<comment type="similarity">
    <text evidence="1 7">Belongs to the GcvT family.</text>
</comment>
<dbReference type="Proteomes" id="UP000194798">
    <property type="component" value="Unassembled WGS sequence"/>
</dbReference>
<evidence type="ECO:0000256" key="5">
    <source>
        <dbReference type="ARBA" id="ARBA00031395"/>
    </source>
</evidence>
<dbReference type="EMBL" id="MSLT01000001">
    <property type="protein sequence ID" value="OUD16175.1"/>
    <property type="molecule type" value="Genomic_DNA"/>
</dbReference>
<evidence type="ECO:0000256" key="8">
    <source>
        <dbReference type="PIRSR" id="PIRSR006487-1"/>
    </source>
</evidence>
<dbReference type="EC" id="2.1.2.10" evidence="2 7"/>
<protein>
    <recommendedName>
        <fullName evidence="2 7">Aminomethyltransferase</fullName>
        <ecNumber evidence="2 7">2.1.2.10</ecNumber>
    </recommendedName>
    <alternativeName>
        <fullName evidence="5 7">Glycine cleavage system T protein</fullName>
    </alternativeName>
</protein>
<proteinExistence type="inferred from homology"/>
<dbReference type="Gene3D" id="3.30.70.1400">
    <property type="entry name" value="Aminomethyltransferase beta-barrel domains"/>
    <property type="match status" value="1"/>
</dbReference>
<accession>A0A251XCS4</accession>
<evidence type="ECO:0000256" key="3">
    <source>
        <dbReference type="ARBA" id="ARBA00022576"/>
    </source>
</evidence>
<dbReference type="NCBIfam" id="TIGR00528">
    <property type="entry name" value="gcvT"/>
    <property type="match status" value="1"/>
</dbReference>
<dbReference type="GO" id="GO:0004047">
    <property type="term" value="F:aminomethyltransferase activity"/>
    <property type="evidence" value="ECO:0007669"/>
    <property type="project" value="UniProtKB-UniRule"/>
</dbReference>
<sequence>MFKKTPLHQQHLNAHAKMIDFHHWSMPLHYGSQLEEHRVVRANAGVFDVSHMTIIDLTGKQVPAFLRYLLANNIDKLQTPGKALYSCMLNDQGGVIDDLIAYYQTPEQYRLVTNAATRQRDVAWIRQHAESFNVNVNVRSDLAMLAVQGPKARQLAQSALPAGLRQAAMALPSFSACWNEHWFVSRTGYTGEDGFEILLPATEAADCWQHLLTAGVSPAGLGARDTLRIEAGLSLYGADMDETVTPLASGLAWTVAFEPMARDFIGRDTLIQQQTHGNHPILIGLVLRGKGVLRAHQPVTLLDGREGVVTSGTFSPILNRSIGFARLPQGNYEGITVTIRNRQLAAQVVKYPFVKQGKICVQIDN</sequence>
<dbReference type="GO" id="GO:0019464">
    <property type="term" value="P:glycine decarboxylation via glycine cleavage system"/>
    <property type="evidence" value="ECO:0007669"/>
    <property type="project" value="UniProtKB-UniRule"/>
</dbReference>
<dbReference type="InterPro" id="IPR027266">
    <property type="entry name" value="TrmE/GcvT-like"/>
</dbReference>
<keyword evidence="3 7" id="KW-0032">Aminotransferase</keyword>
<feature type="domain" description="Aminomethyltransferase C-terminal" evidence="10">
    <location>
        <begin position="282"/>
        <end position="355"/>
    </location>
</feature>
<dbReference type="GO" id="GO:0005960">
    <property type="term" value="C:glycine cleavage complex"/>
    <property type="evidence" value="ECO:0007669"/>
    <property type="project" value="InterPro"/>
</dbReference>
<dbReference type="HAMAP" id="MF_00259">
    <property type="entry name" value="GcvT"/>
    <property type="match status" value="1"/>
</dbReference>
<dbReference type="RefSeq" id="WP_086486575.1">
    <property type="nucleotide sequence ID" value="NZ_MSLT01000001.1"/>
</dbReference>
<organism evidence="11 12">
    <name type="scientific">Thioflexithrix psekupsensis</name>
    <dbReference type="NCBI Taxonomy" id="1570016"/>
    <lineage>
        <taxon>Bacteria</taxon>
        <taxon>Pseudomonadati</taxon>
        <taxon>Pseudomonadota</taxon>
        <taxon>Gammaproteobacteria</taxon>
        <taxon>Thiotrichales</taxon>
        <taxon>Thioflexithrix</taxon>
    </lineage>
</organism>
<dbReference type="InterPro" id="IPR006222">
    <property type="entry name" value="GCVT_N"/>
</dbReference>
<dbReference type="SUPFAM" id="SSF103025">
    <property type="entry name" value="Folate-binding domain"/>
    <property type="match status" value="1"/>
</dbReference>
<dbReference type="InterPro" id="IPR006223">
    <property type="entry name" value="GcvT"/>
</dbReference>
<dbReference type="NCBIfam" id="NF001567">
    <property type="entry name" value="PRK00389.1"/>
    <property type="match status" value="1"/>
</dbReference>
<comment type="caution">
    <text evidence="11">The sequence shown here is derived from an EMBL/GenBank/DDBJ whole genome shotgun (WGS) entry which is preliminary data.</text>
</comment>
<dbReference type="FunFam" id="4.10.1250.10:FF:000001">
    <property type="entry name" value="Aminomethyltransferase"/>
    <property type="match status" value="1"/>
</dbReference>
<dbReference type="Pfam" id="PF08669">
    <property type="entry name" value="GCV_T_C"/>
    <property type="match status" value="1"/>
</dbReference>
<evidence type="ECO:0000256" key="7">
    <source>
        <dbReference type="HAMAP-Rule" id="MF_00259"/>
    </source>
</evidence>
<comment type="function">
    <text evidence="7">The glycine cleavage system catalyzes the degradation of glycine.</text>
</comment>
<evidence type="ECO:0000313" key="12">
    <source>
        <dbReference type="Proteomes" id="UP000194798"/>
    </source>
</evidence>
<dbReference type="Gene3D" id="2.40.30.110">
    <property type="entry name" value="Aminomethyltransferase beta-barrel domains"/>
    <property type="match status" value="1"/>
</dbReference>
<dbReference type="AlphaFoldDB" id="A0A251XCS4"/>
<dbReference type="InterPro" id="IPR013977">
    <property type="entry name" value="GcvT_C"/>
</dbReference>
<dbReference type="InterPro" id="IPR028896">
    <property type="entry name" value="GcvT/YgfZ/DmdA"/>
</dbReference>
<name>A0A251XCS4_9GAMM</name>
<feature type="binding site" evidence="8">
    <location>
        <position position="196"/>
    </location>
    <ligand>
        <name>substrate</name>
    </ligand>
</feature>
<dbReference type="GO" id="GO:0008483">
    <property type="term" value="F:transaminase activity"/>
    <property type="evidence" value="ECO:0007669"/>
    <property type="project" value="UniProtKB-KW"/>
</dbReference>
<dbReference type="PANTHER" id="PTHR43757">
    <property type="entry name" value="AMINOMETHYLTRANSFERASE"/>
    <property type="match status" value="1"/>
</dbReference>
<reference evidence="11 12" key="1">
    <citation type="submission" date="2016-12" db="EMBL/GenBank/DDBJ databases">
        <title>Thioflexothrix psekupsii D3 genome sequencing and assembly.</title>
        <authorList>
            <person name="Fomenkov A."/>
            <person name="Vincze T."/>
            <person name="Grabovich M."/>
            <person name="Anton B.P."/>
            <person name="Dubinina G."/>
            <person name="Orlova M."/>
            <person name="Belousova E."/>
            <person name="Roberts R.J."/>
        </authorList>
    </citation>
    <scope>NUCLEOTIDE SEQUENCE [LARGE SCALE GENOMIC DNA]</scope>
    <source>
        <strain evidence="11">D3</strain>
    </source>
</reference>
<evidence type="ECO:0000259" key="10">
    <source>
        <dbReference type="Pfam" id="PF08669"/>
    </source>
</evidence>
<dbReference type="GO" id="GO:0005829">
    <property type="term" value="C:cytosol"/>
    <property type="evidence" value="ECO:0007669"/>
    <property type="project" value="TreeGrafter"/>
</dbReference>
<dbReference type="PANTHER" id="PTHR43757:SF2">
    <property type="entry name" value="AMINOMETHYLTRANSFERASE, MITOCHONDRIAL"/>
    <property type="match status" value="1"/>
</dbReference>
<comment type="catalytic activity">
    <reaction evidence="6 7">
        <text>N(6)-[(R)-S(8)-aminomethyldihydrolipoyl]-L-lysyl-[protein] + (6S)-5,6,7,8-tetrahydrofolate = N(6)-[(R)-dihydrolipoyl]-L-lysyl-[protein] + (6R)-5,10-methylene-5,6,7,8-tetrahydrofolate + NH4(+)</text>
        <dbReference type="Rhea" id="RHEA:16945"/>
        <dbReference type="Rhea" id="RHEA-COMP:10475"/>
        <dbReference type="Rhea" id="RHEA-COMP:10492"/>
        <dbReference type="ChEBI" id="CHEBI:15636"/>
        <dbReference type="ChEBI" id="CHEBI:28938"/>
        <dbReference type="ChEBI" id="CHEBI:57453"/>
        <dbReference type="ChEBI" id="CHEBI:83100"/>
        <dbReference type="ChEBI" id="CHEBI:83143"/>
        <dbReference type="EC" id="2.1.2.10"/>
    </reaction>
</comment>
<feature type="domain" description="GCVT N-terminal" evidence="9">
    <location>
        <begin position="7"/>
        <end position="257"/>
    </location>
</feature>
<dbReference type="SUPFAM" id="SSF101790">
    <property type="entry name" value="Aminomethyltransferase beta-barrel domain"/>
    <property type="match status" value="1"/>
</dbReference>
<dbReference type="Pfam" id="PF01571">
    <property type="entry name" value="GCV_T"/>
    <property type="match status" value="1"/>
</dbReference>
<keyword evidence="12" id="KW-1185">Reference proteome</keyword>
<dbReference type="OrthoDB" id="9774591at2"/>
<comment type="subunit">
    <text evidence="7">The glycine cleavage system is composed of four proteins: P, T, L and H.</text>
</comment>
<evidence type="ECO:0000259" key="9">
    <source>
        <dbReference type="Pfam" id="PF01571"/>
    </source>
</evidence>
<dbReference type="InterPro" id="IPR022903">
    <property type="entry name" value="GcvT_bac"/>
</dbReference>
<evidence type="ECO:0000256" key="1">
    <source>
        <dbReference type="ARBA" id="ARBA00008609"/>
    </source>
</evidence>
<dbReference type="Gene3D" id="3.30.1360.120">
    <property type="entry name" value="Probable tRNA modification gtpase trme, domain 1"/>
    <property type="match status" value="1"/>
</dbReference>
<evidence type="ECO:0000256" key="2">
    <source>
        <dbReference type="ARBA" id="ARBA00012616"/>
    </source>
</evidence>
<dbReference type="FunFam" id="3.30.70.1400:FF:000001">
    <property type="entry name" value="Aminomethyltransferase"/>
    <property type="match status" value="1"/>
</dbReference>
<evidence type="ECO:0000313" key="11">
    <source>
        <dbReference type="EMBL" id="OUD16175.1"/>
    </source>
</evidence>
<dbReference type="PIRSF" id="PIRSF006487">
    <property type="entry name" value="GcvT"/>
    <property type="match status" value="1"/>
</dbReference>
<evidence type="ECO:0000256" key="6">
    <source>
        <dbReference type="ARBA" id="ARBA00047665"/>
    </source>
</evidence>
<evidence type="ECO:0000256" key="4">
    <source>
        <dbReference type="ARBA" id="ARBA00022679"/>
    </source>
</evidence>
<dbReference type="Gene3D" id="4.10.1250.10">
    <property type="entry name" value="Aminomethyltransferase fragment"/>
    <property type="match status" value="1"/>
</dbReference>